<organism evidence="2 3">
    <name type="scientific">Bradyrhizobium niftali</name>
    <dbReference type="NCBI Taxonomy" id="2560055"/>
    <lineage>
        <taxon>Bacteria</taxon>
        <taxon>Pseudomonadati</taxon>
        <taxon>Pseudomonadota</taxon>
        <taxon>Alphaproteobacteria</taxon>
        <taxon>Hyphomicrobiales</taxon>
        <taxon>Nitrobacteraceae</taxon>
        <taxon>Bradyrhizobium</taxon>
    </lineage>
</organism>
<protein>
    <submittedName>
        <fullName evidence="2">Uncharacterized protein</fullName>
    </submittedName>
</protein>
<dbReference type="OrthoDB" id="7375391at2"/>
<feature type="chain" id="PRO_5021277312" evidence="1">
    <location>
        <begin position="24"/>
        <end position="177"/>
    </location>
</feature>
<keyword evidence="3" id="KW-1185">Reference proteome</keyword>
<keyword evidence="1" id="KW-0732">Signal</keyword>
<dbReference type="EMBL" id="SPQT01000023">
    <property type="protein sequence ID" value="TFV43520.1"/>
    <property type="molecule type" value="Genomic_DNA"/>
</dbReference>
<dbReference type="Proteomes" id="UP000297966">
    <property type="component" value="Unassembled WGS sequence"/>
</dbReference>
<comment type="caution">
    <text evidence="2">The sequence shown here is derived from an EMBL/GenBank/DDBJ whole genome shotgun (WGS) entry which is preliminary data.</text>
</comment>
<reference evidence="2 3" key="1">
    <citation type="submission" date="2019-03" db="EMBL/GenBank/DDBJ databases">
        <title>Bradyrhizobium diversity isolated from nodules of Chamaecrista fasciculata.</title>
        <authorList>
            <person name="Klepa M.S."/>
            <person name="Urquiaga M.O."/>
            <person name="Hungria M."/>
            <person name="Delamuta J.R."/>
        </authorList>
    </citation>
    <scope>NUCLEOTIDE SEQUENCE [LARGE SCALE GENOMIC DNA]</scope>
    <source>
        <strain evidence="2 3">CNPSo 3448</strain>
    </source>
</reference>
<gene>
    <name evidence="2" type="ORF">E4K65_32330</name>
</gene>
<proteinExistence type="predicted"/>
<evidence type="ECO:0000313" key="3">
    <source>
        <dbReference type="Proteomes" id="UP000297966"/>
    </source>
</evidence>
<evidence type="ECO:0000313" key="2">
    <source>
        <dbReference type="EMBL" id="TFV43520.1"/>
    </source>
</evidence>
<accession>A0A4Y9LIV7</accession>
<name>A0A4Y9LIV7_9BRAD</name>
<sequence length="177" mass="19135">MRRGVRMLMAMIALGALSGVRTHATEHAGQWQEMSWPFPRDGWPAGRAFRCTAGGCDGAELYVRAKRGFCNCDTGVADDDEVDRVTDIDLISPRFTPVAAGEAVSIAAMRGRIRHYDFDMPDGARHAAAGLALSRRCDLLVAVAQGAGEANAVQRAALVFLETQEMKEWIAAALDGR</sequence>
<evidence type="ECO:0000256" key="1">
    <source>
        <dbReference type="SAM" id="SignalP"/>
    </source>
</evidence>
<feature type="signal peptide" evidence="1">
    <location>
        <begin position="1"/>
        <end position="23"/>
    </location>
</feature>
<dbReference type="AlphaFoldDB" id="A0A4Y9LIV7"/>